<dbReference type="AlphaFoldDB" id="A0A9R1D518"/>
<reference evidence="5" key="1">
    <citation type="journal article" date="2023" name="Front. Microbiol.">
        <title>Genomic-based phylogenetic and metabolic analyses of the genus Natronomonas, and description of Natronomonas aquatica sp. nov.</title>
        <authorList>
            <person name="Garcia-Roldan A."/>
            <person name="Duran-Viseras A."/>
            <person name="de la Haba R.R."/>
            <person name="Corral P."/>
            <person name="Sanchez-Porro C."/>
            <person name="Ventosa A."/>
        </authorList>
    </citation>
    <scope>NUCLEOTIDE SEQUENCE</scope>
    <source>
        <strain evidence="5">F2-12</strain>
    </source>
</reference>
<evidence type="ECO:0000259" key="4">
    <source>
        <dbReference type="Pfam" id="PF19278"/>
    </source>
</evidence>
<dbReference type="EMBL" id="JAHLKM010000014">
    <property type="protein sequence ID" value="MCQ4333929.1"/>
    <property type="molecule type" value="Genomic_DNA"/>
</dbReference>
<dbReference type="Proteomes" id="UP001139494">
    <property type="component" value="Unassembled WGS sequence"/>
</dbReference>
<dbReference type="GO" id="GO:0017168">
    <property type="term" value="F:5-oxoprolinase (ATP-hydrolyzing) activity"/>
    <property type="evidence" value="ECO:0007669"/>
    <property type="project" value="TreeGrafter"/>
</dbReference>
<sequence>MSYHLSIDIGGTFTDLFLRDSEGGSLSVKVPSTHGDLTDGVINALDKAADTEGITRGTLLDRTGQIVHGTTIATNAILEGETAKTALLCTDGFRDTLMFRNGGRENAFEVHVDYPDPYIPRSLTYGVGERVNAEGEVVTPLNEESVIDAIDRAVERDCNAVAVSLLWAHVNPAHERRIASLIDEHAPGLNYSLSHRVNPIIREYRRTSATAIDASLKEPIASYLSRLRDRLEENGYTKEPLLITANGGVMQFDDVVELPIWSVDSGPTMLPSAGLQTTRLELETETPNVIALDMGGTSLDMSLIRGGNVSRTRDAEVADSILGIEKVDVRSIGSGGGSIAWVDEGGLLHVGPESAGSSPGPVCYGQGGERPTITDAALVLGYLSKDQQLGGEMSIDFEAAEEAIDERIADELGVSTIEAAHTIYATANQDMVTGMREVTIERGIDPREYVVCGGGGALGLHVVPLARELGVEEIILPREAGVISAIGGSYSDIRHDFSATQQTKSDTFDLDAVNETLGSLTDKSRRFLDSVGADERDRELTYYTEARYTQQAWEVEVAIPSPPFDPADVEKLVDRFHESHEATYGYRMEDQDIRFIHWRVEASARTDDQQTGAPARDTTAPESDALRGRSPAYFGTERIDVPRYHGPSLAVGRSIEGAAVIEAKNTTIVLPQDSRLEITDRGNYRILNR</sequence>
<dbReference type="RefSeq" id="WP_256029955.1">
    <property type="nucleotide sequence ID" value="NZ_JAHLKM010000014.1"/>
</dbReference>
<feature type="region of interest" description="Disordered" evidence="1">
    <location>
        <begin position="604"/>
        <end position="630"/>
    </location>
</feature>
<feature type="domain" description="Hydantoinase/oxoprolinase N-terminal" evidence="3">
    <location>
        <begin position="5"/>
        <end position="185"/>
    </location>
</feature>
<dbReference type="GO" id="GO:0005829">
    <property type="term" value="C:cytosol"/>
    <property type="evidence" value="ECO:0007669"/>
    <property type="project" value="TreeGrafter"/>
</dbReference>
<keyword evidence="6" id="KW-1185">Reference proteome</keyword>
<evidence type="ECO:0000259" key="2">
    <source>
        <dbReference type="Pfam" id="PF01968"/>
    </source>
</evidence>
<organism evidence="5 6">
    <name type="scientific">Natronomonas aquatica</name>
    <dbReference type="NCBI Taxonomy" id="2841590"/>
    <lineage>
        <taxon>Archaea</taxon>
        <taxon>Methanobacteriati</taxon>
        <taxon>Methanobacteriota</taxon>
        <taxon>Stenosarchaea group</taxon>
        <taxon>Halobacteria</taxon>
        <taxon>Halobacteriales</taxon>
        <taxon>Natronomonadaceae</taxon>
        <taxon>Natronomonas</taxon>
    </lineage>
</organism>
<gene>
    <name evidence="5" type="ORF">KM295_10635</name>
</gene>
<dbReference type="InterPro" id="IPR008040">
    <property type="entry name" value="Hydant_A_N"/>
</dbReference>
<accession>A0A9R1D518</accession>
<dbReference type="InterPro" id="IPR045079">
    <property type="entry name" value="Oxoprolinase-like"/>
</dbReference>
<dbReference type="Pfam" id="PF01968">
    <property type="entry name" value="Hydantoinase_A"/>
    <property type="match status" value="1"/>
</dbReference>
<dbReference type="GO" id="GO:0006749">
    <property type="term" value="P:glutathione metabolic process"/>
    <property type="evidence" value="ECO:0007669"/>
    <property type="project" value="TreeGrafter"/>
</dbReference>
<name>A0A9R1D518_9EURY</name>
<proteinExistence type="predicted"/>
<evidence type="ECO:0000256" key="1">
    <source>
        <dbReference type="SAM" id="MobiDB-lite"/>
    </source>
</evidence>
<dbReference type="Pfam" id="PF19278">
    <property type="entry name" value="Hydant_A_C"/>
    <property type="match status" value="1"/>
</dbReference>
<dbReference type="InterPro" id="IPR049517">
    <property type="entry name" value="ACX-like_C"/>
</dbReference>
<evidence type="ECO:0000259" key="3">
    <source>
        <dbReference type="Pfam" id="PF05378"/>
    </source>
</evidence>
<evidence type="ECO:0000313" key="5">
    <source>
        <dbReference type="EMBL" id="MCQ4333929.1"/>
    </source>
</evidence>
<feature type="domain" description="Hydantoinase A/oxoprolinase" evidence="2">
    <location>
        <begin position="206"/>
        <end position="496"/>
    </location>
</feature>
<dbReference type="PANTHER" id="PTHR11365:SF23">
    <property type="entry name" value="HYPOTHETICAL 5-OXOPROLINASE (EUROFUNG)-RELATED"/>
    <property type="match status" value="1"/>
</dbReference>
<protein>
    <submittedName>
        <fullName evidence="5">Hydantoinase/oxoprolinase family protein</fullName>
    </submittedName>
</protein>
<dbReference type="PANTHER" id="PTHR11365">
    <property type="entry name" value="5-OXOPROLINASE RELATED"/>
    <property type="match status" value="1"/>
</dbReference>
<dbReference type="Pfam" id="PF05378">
    <property type="entry name" value="Hydant_A_N"/>
    <property type="match status" value="1"/>
</dbReference>
<dbReference type="InterPro" id="IPR002821">
    <property type="entry name" value="Hydantoinase_A"/>
</dbReference>
<comment type="caution">
    <text evidence="5">The sequence shown here is derived from an EMBL/GenBank/DDBJ whole genome shotgun (WGS) entry which is preliminary data.</text>
</comment>
<evidence type="ECO:0000313" key="6">
    <source>
        <dbReference type="Proteomes" id="UP001139494"/>
    </source>
</evidence>
<feature type="domain" description="Acetophenone carboxylase-like C-terminal" evidence="4">
    <location>
        <begin position="511"/>
        <end position="676"/>
    </location>
</feature>